<evidence type="ECO:0000256" key="8">
    <source>
        <dbReference type="HAMAP-Rule" id="MF_00377"/>
    </source>
</evidence>
<accession>H7EPG4</accession>
<name>H7EPG4_9SPIR</name>
<dbReference type="CDD" id="cd06571">
    <property type="entry name" value="Bac_DnaA_C"/>
    <property type="match status" value="1"/>
</dbReference>
<dbReference type="SUPFAM" id="SSF52540">
    <property type="entry name" value="P-loop containing nucleoside triphosphate hydrolases"/>
    <property type="match status" value="1"/>
</dbReference>
<dbReference type="NCBIfam" id="TIGR00362">
    <property type="entry name" value="DnaA"/>
    <property type="match status" value="1"/>
</dbReference>
<feature type="binding site" evidence="8">
    <location>
        <position position="284"/>
    </location>
    <ligand>
        <name>ATP</name>
        <dbReference type="ChEBI" id="CHEBI:30616"/>
    </ligand>
</feature>
<dbReference type="Gene3D" id="1.10.1750.10">
    <property type="match status" value="1"/>
</dbReference>
<dbReference type="STRING" id="907348.TresaDRAFT_0459"/>
<dbReference type="PRINTS" id="PR00051">
    <property type="entry name" value="DNAA"/>
</dbReference>
<dbReference type="SMART" id="SM00760">
    <property type="entry name" value="Bac_DnaA_C"/>
    <property type="match status" value="1"/>
</dbReference>
<reference evidence="15 16" key="1">
    <citation type="submission" date="2011-09" db="EMBL/GenBank/DDBJ databases">
        <title>The draft genome of Treponema saccharophilum DSM 2985.</title>
        <authorList>
            <consortium name="US DOE Joint Genome Institute (JGI-PGF)"/>
            <person name="Lucas S."/>
            <person name="Copeland A."/>
            <person name="Lapidus A."/>
            <person name="Glavina del Rio T."/>
            <person name="Dalin E."/>
            <person name="Tice H."/>
            <person name="Bruce D."/>
            <person name="Goodwin L."/>
            <person name="Pitluck S."/>
            <person name="Peters L."/>
            <person name="Kyrpides N."/>
            <person name="Mavromatis K."/>
            <person name="Ivanova N."/>
            <person name="Markowitz V."/>
            <person name="Cheng J.-F."/>
            <person name="Hugenholtz P."/>
            <person name="Woyke T."/>
            <person name="Wu D."/>
            <person name="Gronow S."/>
            <person name="Wellnitz S."/>
            <person name="Brambilla E."/>
            <person name="Klenk H.-P."/>
            <person name="Eisen J.A."/>
        </authorList>
    </citation>
    <scope>NUCLEOTIDE SEQUENCE [LARGE SCALE GENOMIC DNA]</scope>
    <source>
        <strain evidence="15 16">DSM 2985</strain>
    </source>
</reference>
<feature type="binding site" evidence="8">
    <location>
        <position position="281"/>
    </location>
    <ligand>
        <name>ATP</name>
        <dbReference type="ChEBI" id="CHEBI:30616"/>
    </ligand>
</feature>
<comment type="caution">
    <text evidence="8">Lacks conserved residue(s) required for the propagation of feature annotation.</text>
</comment>
<dbReference type="PROSITE" id="PS01008">
    <property type="entry name" value="DNAA"/>
    <property type="match status" value="1"/>
</dbReference>
<dbReference type="SUPFAM" id="SSF48295">
    <property type="entry name" value="TrpR-like"/>
    <property type="match status" value="1"/>
</dbReference>
<comment type="caution">
    <text evidence="15">The sequence shown here is derived from an EMBL/GenBank/DDBJ whole genome shotgun (WGS) entry which is preliminary data.</text>
</comment>
<dbReference type="InterPro" id="IPR013159">
    <property type="entry name" value="DnaA_C"/>
</dbReference>
<dbReference type="GO" id="GO:0006275">
    <property type="term" value="P:regulation of DNA replication"/>
    <property type="evidence" value="ECO:0007669"/>
    <property type="project" value="UniProtKB-UniRule"/>
</dbReference>
<evidence type="ECO:0000256" key="12">
    <source>
        <dbReference type="SAM" id="MobiDB-lite"/>
    </source>
</evidence>
<evidence type="ECO:0000256" key="4">
    <source>
        <dbReference type="ARBA" id="ARBA00022741"/>
    </source>
</evidence>
<evidence type="ECO:0000313" key="16">
    <source>
        <dbReference type="Proteomes" id="UP000003571"/>
    </source>
</evidence>
<evidence type="ECO:0000256" key="3">
    <source>
        <dbReference type="ARBA" id="ARBA00022705"/>
    </source>
</evidence>
<comment type="similarity">
    <text evidence="1 8 11">Belongs to the DnaA family.</text>
</comment>
<evidence type="ECO:0000256" key="5">
    <source>
        <dbReference type="ARBA" id="ARBA00022840"/>
    </source>
</evidence>
<comment type="domain">
    <text evidence="8">Domain I is involved in oligomerization and binding regulators, domain II is flexibile and of varying length in different bacteria, domain III forms the AAA+ region, while domain IV binds dsDNA.</text>
</comment>
<feature type="region of interest" description="Domain IV, binds dsDNA" evidence="8">
    <location>
        <begin position="456"/>
        <end position="580"/>
    </location>
</feature>
<keyword evidence="2 8" id="KW-0963">Cytoplasm</keyword>
<organism evidence="15 16">
    <name type="scientific">Treponema saccharophilum DSM 2985</name>
    <dbReference type="NCBI Taxonomy" id="907348"/>
    <lineage>
        <taxon>Bacteria</taxon>
        <taxon>Pseudomonadati</taxon>
        <taxon>Spirochaetota</taxon>
        <taxon>Spirochaetia</taxon>
        <taxon>Spirochaetales</taxon>
        <taxon>Treponemataceae</taxon>
        <taxon>Treponema</taxon>
    </lineage>
</organism>
<keyword evidence="6 8" id="KW-0446">Lipid-binding</keyword>
<comment type="function">
    <text evidence="8 10">Plays an essential role in the initiation and regulation of chromosomal replication. ATP-DnaA binds to the origin of replication (oriC) to initiate formation of the DNA replication initiation complex once per cell cycle. Binds the DnaA box (a 9 base pair repeat at the origin) and separates the double-stranded (ds)DNA. Forms a right-handed helical filament on oriC DNA; dsDNA binds to the exterior of the filament while single-stranded (ss)DNA is stabiized in the filament's interior. The ATP-DnaA-oriC complex binds and stabilizes one strand of the AT-rich DNA unwinding element (DUE), permitting loading of DNA polymerase. After initiation quickly degrades to an ADP-DnaA complex that is not apt for DNA replication. Binds acidic phospholipids.</text>
</comment>
<comment type="subcellular location">
    <subcellularLocation>
        <location evidence="8">Cytoplasm</location>
    </subcellularLocation>
</comment>
<dbReference type="GO" id="GO:0005737">
    <property type="term" value="C:cytoplasm"/>
    <property type="evidence" value="ECO:0007669"/>
    <property type="project" value="UniProtKB-SubCell"/>
</dbReference>
<sequence length="580" mass="66287">MLSGAGGFFLGRDGRERSKLFGFWGRIGGMSEQIYKDFFEEALNQIREEYAANGREDYFKVWFNLGYVEDTLDTITVSIPSEAMWKLMKKNGSAEEIQNKIDELAGQKITLIPAAKRAVKSEEMPQSQQPAQAQKSPQNEEEPKLSNQERFNNVNDWLTQEIERRKKIEDGDAGKAAAEEEAEPTQAGDDYQSYIAQELQKQNLPQKTSGYDEEYQKFLSQEVQKLNTKTSLTNHPMLRDDYTFDNFIPGANSQYAYHASQRAAENPGREYNPMLIYGGVGLGKTHLMQAIGNYIFAHNNDARICYISAESFTNEFTYSLQTKTVDKFKKKYRSLDVLLLDDIQFFEGKEATQEELFHTFNEIYDRKGQLVFTCDRPITEIQGITDRLRTRFSRGLNIDLQPPEYETRRAILEQKMNSQGSGKKIPSDVIDYIAQNIQSNVRDLESCMMKMLGYCDLVGQELTIDIARELLKDKIDESAPAGAVTVEAIQQAVAKYYGIKQADIVGKKKNKQYVLPRQIAIYITRDMLREYSLKDIGYEFGGRDHTTILSAIEKITTQMKINPTTEAVVKQLEKDAHDFV</sequence>
<dbReference type="GO" id="GO:0003688">
    <property type="term" value="F:DNA replication origin binding"/>
    <property type="evidence" value="ECO:0007669"/>
    <property type="project" value="UniProtKB-UniRule"/>
</dbReference>
<keyword evidence="5 8" id="KW-0067">ATP-binding</keyword>
<dbReference type="InterPro" id="IPR010921">
    <property type="entry name" value="Trp_repressor/repl_initiator"/>
</dbReference>
<dbReference type="SMART" id="SM00382">
    <property type="entry name" value="AAA"/>
    <property type="match status" value="1"/>
</dbReference>
<evidence type="ECO:0000256" key="11">
    <source>
        <dbReference type="RuleBase" id="RU004227"/>
    </source>
</evidence>
<dbReference type="InterPro" id="IPR013317">
    <property type="entry name" value="DnaA_dom"/>
</dbReference>
<dbReference type="eggNOG" id="COG0593">
    <property type="taxonomic scope" value="Bacteria"/>
</dbReference>
<evidence type="ECO:0000256" key="7">
    <source>
        <dbReference type="ARBA" id="ARBA00023125"/>
    </source>
</evidence>
<dbReference type="InterPro" id="IPR020591">
    <property type="entry name" value="Chromosome_initiator_DnaA-like"/>
</dbReference>
<feature type="binding site" evidence="8">
    <location>
        <position position="283"/>
    </location>
    <ligand>
        <name>ATP</name>
        <dbReference type="ChEBI" id="CHEBI:30616"/>
    </ligand>
</feature>
<dbReference type="GO" id="GO:0008289">
    <property type="term" value="F:lipid binding"/>
    <property type="evidence" value="ECO:0007669"/>
    <property type="project" value="UniProtKB-KW"/>
</dbReference>
<dbReference type="FunFam" id="3.40.50.300:FF:000668">
    <property type="entry name" value="Chromosomal replication initiator protein DnaA"/>
    <property type="match status" value="1"/>
</dbReference>
<dbReference type="AlphaFoldDB" id="H7EPG4"/>
<dbReference type="GO" id="GO:0005524">
    <property type="term" value="F:ATP binding"/>
    <property type="evidence" value="ECO:0007669"/>
    <property type="project" value="UniProtKB-UniRule"/>
</dbReference>
<keyword evidence="4 8" id="KW-0547">Nucleotide-binding</keyword>
<feature type="domain" description="Chromosomal replication initiator DnaA C-terminal" evidence="14">
    <location>
        <begin position="485"/>
        <end position="555"/>
    </location>
</feature>
<feature type="region of interest" description="Disordered" evidence="12">
    <location>
        <begin position="165"/>
        <end position="187"/>
    </location>
</feature>
<evidence type="ECO:0000259" key="13">
    <source>
        <dbReference type="SMART" id="SM00382"/>
    </source>
</evidence>
<dbReference type="CDD" id="cd00009">
    <property type="entry name" value="AAA"/>
    <property type="match status" value="1"/>
</dbReference>
<keyword evidence="16" id="KW-1185">Reference proteome</keyword>
<evidence type="ECO:0000313" key="15">
    <source>
        <dbReference type="EMBL" id="EIC00365.1"/>
    </source>
</evidence>
<dbReference type="Proteomes" id="UP000003571">
    <property type="component" value="Unassembled WGS sequence"/>
</dbReference>
<proteinExistence type="inferred from homology"/>
<comment type="subunit">
    <text evidence="8">Oligomerizes as a right-handed, spiral filament on DNA at oriC.</text>
</comment>
<dbReference type="PANTHER" id="PTHR30050">
    <property type="entry name" value="CHROMOSOMAL REPLICATION INITIATOR PROTEIN DNAA"/>
    <property type="match status" value="1"/>
</dbReference>
<feature type="compositionally biased region" description="Low complexity" evidence="12">
    <location>
        <begin position="125"/>
        <end position="137"/>
    </location>
</feature>
<dbReference type="InterPro" id="IPR001957">
    <property type="entry name" value="Chromosome_initiator_DnaA"/>
</dbReference>
<feature type="domain" description="AAA+ ATPase" evidence="13">
    <location>
        <begin position="270"/>
        <end position="402"/>
    </location>
</feature>
<dbReference type="PATRIC" id="fig|907348.3.peg.2864"/>
<gene>
    <name evidence="8" type="primary">dnaA</name>
    <name evidence="15" type="ORF">TresaDRAFT_0459</name>
</gene>
<dbReference type="GO" id="GO:0005886">
    <property type="term" value="C:plasma membrane"/>
    <property type="evidence" value="ECO:0007669"/>
    <property type="project" value="TreeGrafter"/>
</dbReference>
<evidence type="ECO:0000256" key="6">
    <source>
        <dbReference type="ARBA" id="ARBA00023121"/>
    </source>
</evidence>
<feature type="region of interest" description="Disordered" evidence="12">
    <location>
        <begin position="116"/>
        <end position="153"/>
    </location>
</feature>
<evidence type="ECO:0000256" key="2">
    <source>
        <dbReference type="ARBA" id="ARBA00022490"/>
    </source>
</evidence>
<dbReference type="HAMAP" id="MF_00377">
    <property type="entry name" value="DnaA_bact"/>
    <property type="match status" value="1"/>
</dbReference>
<evidence type="ECO:0000256" key="10">
    <source>
        <dbReference type="RuleBase" id="RU000577"/>
    </source>
</evidence>
<protein>
    <recommendedName>
        <fullName evidence="8 9">Chromosomal replication initiator protein DnaA</fullName>
    </recommendedName>
</protein>
<dbReference type="Gene3D" id="3.40.50.300">
    <property type="entry name" value="P-loop containing nucleotide triphosphate hydrolases"/>
    <property type="match status" value="1"/>
</dbReference>
<dbReference type="Pfam" id="PF00308">
    <property type="entry name" value="Bac_DnaA"/>
    <property type="match status" value="1"/>
</dbReference>
<feature type="region of interest" description="Domain I, interacts with DnaA modulators" evidence="8">
    <location>
        <begin position="1"/>
        <end position="183"/>
    </location>
</feature>
<dbReference type="InterPro" id="IPR003593">
    <property type="entry name" value="AAA+_ATPase"/>
</dbReference>
<evidence type="ECO:0000256" key="1">
    <source>
        <dbReference type="ARBA" id="ARBA00006583"/>
    </source>
</evidence>
<dbReference type="InterPro" id="IPR027417">
    <property type="entry name" value="P-loop_NTPase"/>
</dbReference>
<keyword evidence="7 8" id="KW-0238">DNA-binding</keyword>
<keyword evidence="3 8" id="KW-0235">DNA replication</keyword>
<dbReference type="GO" id="GO:0006270">
    <property type="term" value="P:DNA replication initiation"/>
    <property type="evidence" value="ECO:0007669"/>
    <property type="project" value="UniProtKB-UniRule"/>
</dbReference>
<evidence type="ECO:0000259" key="14">
    <source>
        <dbReference type="SMART" id="SM00760"/>
    </source>
</evidence>
<dbReference type="PANTHER" id="PTHR30050:SF2">
    <property type="entry name" value="CHROMOSOMAL REPLICATION INITIATOR PROTEIN DNAA"/>
    <property type="match status" value="1"/>
</dbReference>
<feature type="binding site" evidence="8">
    <location>
        <position position="285"/>
    </location>
    <ligand>
        <name>ATP</name>
        <dbReference type="ChEBI" id="CHEBI:30616"/>
    </ligand>
</feature>
<dbReference type="Gene3D" id="1.10.8.60">
    <property type="match status" value="1"/>
</dbReference>
<dbReference type="InterPro" id="IPR018312">
    <property type="entry name" value="Chromosome_initiator_DnaA_CS"/>
</dbReference>
<evidence type="ECO:0000256" key="9">
    <source>
        <dbReference type="NCBIfam" id="TIGR00362"/>
    </source>
</evidence>
<dbReference type="EMBL" id="AGRW01000055">
    <property type="protein sequence ID" value="EIC00365.1"/>
    <property type="molecule type" value="Genomic_DNA"/>
</dbReference>
<dbReference type="Pfam" id="PF08299">
    <property type="entry name" value="Bac_DnaA_C"/>
    <property type="match status" value="1"/>
</dbReference>